<dbReference type="GO" id="GO:0010181">
    <property type="term" value="F:FMN binding"/>
    <property type="evidence" value="ECO:0007669"/>
    <property type="project" value="InterPro"/>
</dbReference>
<dbReference type="Pfam" id="PF03358">
    <property type="entry name" value="FMN_red"/>
    <property type="match status" value="1"/>
</dbReference>
<sequence>MKVYVVYDSESGHTEALARSVADGARTVDGAEVILRRVDEADPRDLADVDAILWGCAGHFGTVSSGLKEFIDRLGYLWAQGKLVGKVGGVFCTIATLHGGLEATLLSLIVPMLHQGMIVVGLPGNIPENALYGSYYGVGIVCPVEQSRNDPLNLPHGDDLVLGKALGRRVTETAHRLKSARY</sequence>
<evidence type="ECO:0000313" key="3">
    <source>
        <dbReference type="Proteomes" id="UP000293568"/>
    </source>
</evidence>
<dbReference type="InterPro" id="IPR001226">
    <property type="entry name" value="Flavodoxin_CS"/>
</dbReference>
<dbReference type="OrthoDB" id="9801479at2"/>
<dbReference type="SUPFAM" id="SSF52218">
    <property type="entry name" value="Flavoproteins"/>
    <property type="match status" value="1"/>
</dbReference>
<dbReference type="KEGG" id="pprt:ET464_17440"/>
<reference evidence="2 3" key="1">
    <citation type="submission" date="2019-01" db="EMBL/GenBank/DDBJ databases">
        <title>Genome sequencing of strain FW100M-2.</title>
        <authorList>
            <person name="Heo J."/>
            <person name="Kim S.-J."/>
            <person name="Kim J.-S."/>
            <person name="Hong S.-B."/>
            <person name="Kwon S.-W."/>
        </authorList>
    </citation>
    <scope>NUCLEOTIDE SEQUENCE [LARGE SCALE GENOMIC DNA]</scope>
    <source>
        <strain evidence="2 3">FW100M-2</strain>
    </source>
</reference>
<dbReference type="RefSeq" id="WP_129443148.1">
    <property type="nucleotide sequence ID" value="NZ_CP035492.1"/>
</dbReference>
<feature type="domain" description="Flavodoxin-like" evidence="1">
    <location>
        <begin position="3"/>
        <end position="182"/>
    </location>
</feature>
<keyword evidence="3" id="KW-1185">Reference proteome</keyword>
<proteinExistence type="predicted"/>
<dbReference type="EMBL" id="CP035492">
    <property type="protein sequence ID" value="QAY67901.1"/>
    <property type="molecule type" value="Genomic_DNA"/>
</dbReference>
<name>A0A4V0YFJ2_9BACL</name>
<dbReference type="PROSITE" id="PS50902">
    <property type="entry name" value="FLAVODOXIN_LIKE"/>
    <property type="match status" value="1"/>
</dbReference>
<dbReference type="AlphaFoldDB" id="A0A4V0YFJ2"/>
<dbReference type="Proteomes" id="UP000293568">
    <property type="component" value="Chromosome"/>
</dbReference>
<dbReference type="PANTHER" id="PTHR30546">
    <property type="entry name" value="FLAVODOXIN-RELATED PROTEIN WRBA-RELATED"/>
    <property type="match status" value="1"/>
</dbReference>
<evidence type="ECO:0000313" key="2">
    <source>
        <dbReference type="EMBL" id="QAY67901.1"/>
    </source>
</evidence>
<dbReference type="InterPro" id="IPR005025">
    <property type="entry name" value="FMN_Rdtase-like_dom"/>
</dbReference>
<accession>A0A4V0YFJ2</accession>
<dbReference type="Gene3D" id="3.40.50.360">
    <property type="match status" value="1"/>
</dbReference>
<dbReference type="PANTHER" id="PTHR30546:SF23">
    <property type="entry name" value="FLAVOPROTEIN-LIKE PROTEIN YCP4-RELATED"/>
    <property type="match status" value="1"/>
</dbReference>
<dbReference type="GO" id="GO:0016020">
    <property type="term" value="C:membrane"/>
    <property type="evidence" value="ECO:0007669"/>
    <property type="project" value="TreeGrafter"/>
</dbReference>
<evidence type="ECO:0000259" key="1">
    <source>
        <dbReference type="PROSITE" id="PS50902"/>
    </source>
</evidence>
<dbReference type="PROSITE" id="PS00201">
    <property type="entry name" value="FLAVODOXIN"/>
    <property type="match status" value="1"/>
</dbReference>
<dbReference type="GO" id="GO:0003955">
    <property type="term" value="F:NAD(P)H dehydrogenase (quinone) activity"/>
    <property type="evidence" value="ECO:0007669"/>
    <property type="project" value="TreeGrafter"/>
</dbReference>
<organism evidence="2 3">
    <name type="scientific">Paenibacillus protaetiae</name>
    <dbReference type="NCBI Taxonomy" id="2509456"/>
    <lineage>
        <taxon>Bacteria</taxon>
        <taxon>Bacillati</taxon>
        <taxon>Bacillota</taxon>
        <taxon>Bacilli</taxon>
        <taxon>Bacillales</taxon>
        <taxon>Paenibacillaceae</taxon>
        <taxon>Paenibacillus</taxon>
    </lineage>
</organism>
<protein>
    <submittedName>
        <fullName evidence="2">Flavodoxin family protein</fullName>
    </submittedName>
</protein>
<dbReference type="InterPro" id="IPR029039">
    <property type="entry name" value="Flavoprotein-like_sf"/>
</dbReference>
<dbReference type="InterPro" id="IPR008254">
    <property type="entry name" value="Flavodoxin/NO_synth"/>
</dbReference>
<gene>
    <name evidence="2" type="ORF">ET464_17440</name>
</gene>
<dbReference type="GO" id="GO:0009055">
    <property type="term" value="F:electron transfer activity"/>
    <property type="evidence" value="ECO:0007669"/>
    <property type="project" value="InterPro"/>
</dbReference>